<organism evidence="2 3">
    <name type="scientific">Vitrella brassicaformis (strain CCMP3155)</name>
    <dbReference type="NCBI Taxonomy" id="1169540"/>
    <lineage>
        <taxon>Eukaryota</taxon>
        <taxon>Sar</taxon>
        <taxon>Alveolata</taxon>
        <taxon>Colpodellida</taxon>
        <taxon>Vitrellaceae</taxon>
        <taxon>Vitrella</taxon>
    </lineage>
</organism>
<reference evidence="2 3" key="1">
    <citation type="submission" date="2014-11" db="EMBL/GenBank/DDBJ databases">
        <authorList>
            <person name="Zhu J."/>
            <person name="Qi W."/>
            <person name="Song R."/>
        </authorList>
    </citation>
    <scope>NUCLEOTIDE SEQUENCE [LARGE SCALE GENOMIC DNA]</scope>
</reference>
<proteinExistence type="predicted"/>
<protein>
    <submittedName>
        <fullName evidence="2">Uncharacterized protein</fullName>
    </submittedName>
</protein>
<dbReference type="InParanoid" id="A0A0G4E9D9"/>
<dbReference type="EMBL" id="CDMY01000082">
    <property type="protein sequence ID" value="CEL92481.1"/>
    <property type="molecule type" value="Genomic_DNA"/>
</dbReference>
<gene>
    <name evidence="2" type="ORF">Vbra_1102</name>
</gene>
<name>A0A0G4E9D9_VITBC</name>
<feature type="compositionally biased region" description="Basic and acidic residues" evidence="1">
    <location>
        <begin position="26"/>
        <end position="43"/>
    </location>
</feature>
<evidence type="ECO:0000256" key="1">
    <source>
        <dbReference type="SAM" id="MobiDB-lite"/>
    </source>
</evidence>
<evidence type="ECO:0000313" key="3">
    <source>
        <dbReference type="Proteomes" id="UP000041254"/>
    </source>
</evidence>
<feature type="region of interest" description="Disordered" evidence="1">
    <location>
        <begin position="1"/>
        <end position="86"/>
    </location>
</feature>
<feature type="compositionally biased region" description="Basic and acidic residues" evidence="1">
    <location>
        <begin position="8"/>
        <end position="17"/>
    </location>
</feature>
<sequence>MDAMIGVDAKEQNSAEKKAKKKKKKDRETADEKGKLQKSKKSDEDSDAPAASKRVVNHRCLPRDTDMADGTNDKLGAVREMSDTSD</sequence>
<keyword evidence="3" id="KW-1185">Reference proteome</keyword>
<dbReference type="Proteomes" id="UP000041254">
    <property type="component" value="Unassembled WGS sequence"/>
</dbReference>
<accession>A0A0G4E9D9</accession>
<feature type="compositionally biased region" description="Basic and acidic residues" evidence="1">
    <location>
        <begin position="76"/>
        <end position="86"/>
    </location>
</feature>
<evidence type="ECO:0000313" key="2">
    <source>
        <dbReference type="EMBL" id="CEL92481.1"/>
    </source>
</evidence>
<dbReference type="VEuPathDB" id="CryptoDB:Vbra_1102"/>
<dbReference type="AlphaFoldDB" id="A0A0G4E9D9"/>